<keyword evidence="12" id="KW-0413">Isomerase</keyword>
<sequence length="963" mass="106239">MNDIVETDKETAALKVPPHSLEAEQSVLGGLMLDNQAWDTVSERLVGGDFYRYEHRLVFNAMQGLAEGGHPLDVVTLSEALENRDQLDTVGGLAYLAELARNTPSASNIRAYADIVRERATLRKLIQAANQVAESAFAPQGRPADELVNEAERLVFQISEERPKSGGPIGMSELLAKAVDRIDELFNMQGEMSGLSTGFRDLDDMTSGLQPSDLVIIAGRPSMGKCIMAGSRLVDPSSGALITIDELVARQQADLLTLNDDFRLSPSKASAFVDDGRKPVFRLRTALGREICTTLTHPFLTGEGWQSLAHLKVGERVAVPRRIPVFGQSRMPEHQVKVLAYMVADGGTTQSCAMFTNSDPRLREDFAAAIRAFSGLVCRLVESDGRTPALRVSRERTALAHSRQAFAKTLRQTLARAGMSGEALAGVLNVSKAAVSAWCNGRSMPAEATFGRLCHELGVPAAELEVANYADVAKNSTNPLRRFLETHGVWGLQAPQKRIPEAVFQLERPLLALFLNRLFACDGSAFVQANGQARISYASSSRELIRDIQHLLLRFGILAKVREKTNGYANLVHAPWELEVLDRASIEVFASDIGIFSKEARLAEVVTCLMGKRVHSNRDSLPESVNHYVKVAKGNRTWKFLFEAAGRRLPEGGNLHLTGSSARCLSRARAAEFADVLEDEYLANLAQSDLYWDEIVEITPLGLQQVYDLSVDGTHNFVAEDVCVHNTTFAMNLVEHAVISSDKPVVVFSMEMPAESLMLRMLSSLGRIDQTRVRTGQLEDEDWPRLTSAVNLLKDKQLFIDDTAALSPNEMRSRVRRIVREHGNIGLIMIDYLQLMQIPGFSENRTGEISEISRSLKGLAKEFGCPVVSLSQLNRSLEQRPNKRPVMSDLRESGAIEQDADVIAFVYRDEVYNPDNPDNQGLAELIIGKQRNGPIGTVHMAFIGKYTRFEDLAPDSYGQHFGE</sequence>
<evidence type="ECO:0000256" key="3">
    <source>
        <dbReference type="ARBA" id="ARBA00022705"/>
    </source>
</evidence>
<dbReference type="GO" id="GO:0003677">
    <property type="term" value="F:DNA binding"/>
    <property type="evidence" value="ECO:0007669"/>
    <property type="project" value="UniProtKB-UniRule"/>
</dbReference>
<dbReference type="GO" id="GO:0043139">
    <property type="term" value="F:5'-3' DNA helicase activity"/>
    <property type="evidence" value="ECO:0007669"/>
    <property type="project" value="UniProtKB-EC"/>
</dbReference>
<dbReference type="GO" id="GO:1990077">
    <property type="term" value="C:primosome complex"/>
    <property type="evidence" value="ECO:0007669"/>
    <property type="project" value="UniProtKB-UniRule"/>
</dbReference>
<dbReference type="PROSITE" id="PS50818">
    <property type="entry name" value="INTEIN_C_TER"/>
    <property type="match status" value="1"/>
</dbReference>
<dbReference type="InterPro" id="IPR003587">
    <property type="entry name" value="Hint_dom_N"/>
</dbReference>
<dbReference type="AlphaFoldDB" id="A0A2A2EV70"/>
<accession>A0A2A2EV70</accession>
<dbReference type="InterPro" id="IPR016136">
    <property type="entry name" value="DNA_helicase_N/primase_C"/>
</dbReference>
<dbReference type="EMBL" id="NSKB01000005">
    <property type="protein sequence ID" value="PAU76247.1"/>
    <property type="molecule type" value="Genomic_DNA"/>
</dbReference>
<name>A0A2A2EV70_9GAMM</name>
<evidence type="ECO:0000256" key="14">
    <source>
        <dbReference type="ARBA" id="ARBA00044940"/>
    </source>
</evidence>
<keyword evidence="3 17" id="KW-0235">DNA replication</keyword>
<dbReference type="InterPro" id="IPR006141">
    <property type="entry name" value="Intein_N"/>
</dbReference>
<keyword evidence="5 17" id="KW-0547">Nucleotide-binding</keyword>
<dbReference type="PANTHER" id="PTHR30153">
    <property type="entry name" value="REPLICATIVE DNA HELICASE DNAB"/>
    <property type="match status" value="1"/>
</dbReference>
<evidence type="ECO:0000256" key="9">
    <source>
        <dbReference type="ARBA" id="ARBA00022840"/>
    </source>
</evidence>
<comment type="caution">
    <text evidence="21">The sequence shown here is derived from an EMBL/GenBank/DDBJ whole genome shotgun (WGS) entry which is preliminary data.</text>
</comment>
<keyword evidence="7 17" id="KW-0347">Helicase</keyword>
<evidence type="ECO:0000256" key="1">
    <source>
        <dbReference type="ARBA" id="ARBA00008428"/>
    </source>
</evidence>
<comment type="similarity">
    <text evidence="1 17">Belongs to the helicase family. DnaB subfamily.</text>
</comment>
<keyword evidence="9 17" id="KW-0067">ATP-binding</keyword>
<evidence type="ECO:0000259" key="19">
    <source>
        <dbReference type="PROSITE" id="PS50943"/>
    </source>
</evidence>
<dbReference type="SMART" id="SM00530">
    <property type="entry name" value="HTH_XRE"/>
    <property type="match status" value="1"/>
</dbReference>
<evidence type="ECO:0000256" key="10">
    <source>
        <dbReference type="ARBA" id="ARBA00023000"/>
    </source>
</evidence>
<dbReference type="PANTHER" id="PTHR30153:SF2">
    <property type="entry name" value="REPLICATIVE DNA HELICASE"/>
    <property type="match status" value="1"/>
</dbReference>
<dbReference type="InterPro" id="IPR003586">
    <property type="entry name" value="Hint_dom_C"/>
</dbReference>
<evidence type="ECO:0000256" key="7">
    <source>
        <dbReference type="ARBA" id="ARBA00022806"/>
    </source>
</evidence>
<evidence type="ECO:0000256" key="2">
    <source>
        <dbReference type="ARBA" id="ARBA00022515"/>
    </source>
</evidence>
<dbReference type="GO" id="GO:0006269">
    <property type="term" value="P:DNA replication, synthesis of primer"/>
    <property type="evidence" value="ECO:0007669"/>
    <property type="project" value="UniProtKB-UniRule"/>
</dbReference>
<dbReference type="InterPro" id="IPR007693">
    <property type="entry name" value="DNA_helicase_DnaB-like_N"/>
</dbReference>
<reference evidence="21 22" key="1">
    <citation type="submission" date="2017-08" db="EMBL/GenBank/DDBJ databases">
        <title>Halomonas alkalisoli sp. nov., isolated from saline alkaline soil.</title>
        <authorList>
            <person name="Wang D."/>
            <person name="Zhang G."/>
        </authorList>
    </citation>
    <scope>NUCLEOTIDE SEQUENCE [LARGE SCALE GENOMIC DNA]</scope>
    <source>
        <strain evidence="21 22">WRN001</strain>
    </source>
</reference>
<dbReference type="Pfam" id="PF14528">
    <property type="entry name" value="LAGLIDADG_3"/>
    <property type="match status" value="1"/>
</dbReference>
<dbReference type="PRINTS" id="PR00379">
    <property type="entry name" value="INTEIN"/>
</dbReference>
<dbReference type="SMART" id="SM00305">
    <property type="entry name" value="HintC"/>
    <property type="match status" value="1"/>
</dbReference>
<evidence type="ECO:0000256" key="16">
    <source>
        <dbReference type="NCBIfam" id="TIGR00665"/>
    </source>
</evidence>
<dbReference type="GO" id="GO:0004519">
    <property type="term" value="F:endonuclease activity"/>
    <property type="evidence" value="ECO:0007669"/>
    <property type="project" value="InterPro"/>
</dbReference>
<gene>
    <name evidence="21" type="primary">dnaB</name>
    <name evidence="21" type="ORF">CK498_15360</name>
</gene>
<dbReference type="SUPFAM" id="SSF51294">
    <property type="entry name" value="Hedgehog/intein (Hint) domain"/>
    <property type="match status" value="1"/>
</dbReference>
<keyword evidence="4" id="KW-0677">Repeat</keyword>
<feature type="domain" description="SF4 helicase" evidence="20">
    <location>
        <begin position="727"/>
        <end position="956"/>
    </location>
</feature>
<keyword evidence="2 17" id="KW-0639">Primosome</keyword>
<dbReference type="Gene3D" id="1.10.860.10">
    <property type="entry name" value="DNAb Helicase, Chain A"/>
    <property type="match status" value="1"/>
</dbReference>
<organism evidence="21 22">
    <name type="scientific">Halomonas salipaludis</name>
    <dbReference type="NCBI Taxonomy" id="2032625"/>
    <lineage>
        <taxon>Bacteria</taxon>
        <taxon>Pseudomonadati</taxon>
        <taxon>Pseudomonadota</taxon>
        <taxon>Gammaproteobacteria</taxon>
        <taxon>Oceanospirillales</taxon>
        <taxon>Halomonadaceae</taxon>
        <taxon>Halomonas</taxon>
    </lineage>
</organism>
<comment type="catalytic activity">
    <reaction evidence="15 17">
        <text>ATP + H2O = ADP + phosphate + H(+)</text>
        <dbReference type="Rhea" id="RHEA:13065"/>
        <dbReference type="ChEBI" id="CHEBI:15377"/>
        <dbReference type="ChEBI" id="CHEBI:15378"/>
        <dbReference type="ChEBI" id="CHEBI:30616"/>
        <dbReference type="ChEBI" id="CHEBI:43474"/>
        <dbReference type="ChEBI" id="CHEBI:456216"/>
        <dbReference type="EC" id="5.6.2.3"/>
    </reaction>
</comment>
<proteinExistence type="inferred from homology"/>
<dbReference type="PROSITE" id="PS50943">
    <property type="entry name" value="HTH_CROC1"/>
    <property type="match status" value="1"/>
</dbReference>
<dbReference type="CDD" id="cd00093">
    <property type="entry name" value="HTH_XRE"/>
    <property type="match status" value="1"/>
</dbReference>
<evidence type="ECO:0000256" key="17">
    <source>
        <dbReference type="RuleBase" id="RU362085"/>
    </source>
</evidence>
<keyword evidence="11 17" id="KW-0238">DNA-binding</keyword>
<dbReference type="SMART" id="SM00306">
    <property type="entry name" value="HintN"/>
    <property type="match status" value="1"/>
</dbReference>
<dbReference type="Pfam" id="PF03796">
    <property type="entry name" value="DnaB_C"/>
    <property type="match status" value="2"/>
</dbReference>
<evidence type="ECO:0000256" key="15">
    <source>
        <dbReference type="ARBA" id="ARBA00048954"/>
    </source>
</evidence>
<feature type="domain" description="SF4 helicase" evidence="20">
    <location>
        <begin position="188"/>
        <end position="225"/>
    </location>
</feature>
<dbReference type="Pfam" id="PF13560">
    <property type="entry name" value="HTH_31"/>
    <property type="match status" value="1"/>
</dbReference>
<dbReference type="InterPro" id="IPR006142">
    <property type="entry name" value="INTEIN"/>
</dbReference>
<dbReference type="Gene3D" id="1.10.260.40">
    <property type="entry name" value="lambda repressor-like DNA-binding domains"/>
    <property type="match status" value="1"/>
</dbReference>
<dbReference type="GO" id="GO:0016539">
    <property type="term" value="P:intein-mediated protein splicing"/>
    <property type="evidence" value="ECO:0007669"/>
    <property type="project" value="InterPro"/>
</dbReference>
<dbReference type="InterPro" id="IPR027417">
    <property type="entry name" value="P-loop_NTPase"/>
</dbReference>
<dbReference type="Proteomes" id="UP000217771">
    <property type="component" value="Unassembled WGS sequence"/>
</dbReference>
<evidence type="ECO:0000256" key="4">
    <source>
        <dbReference type="ARBA" id="ARBA00022737"/>
    </source>
</evidence>
<dbReference type="InterPro" id="IPR027434">
    <property type="entry name" value="Homing_endonucl"/>
</dbReference>
<dbReference type="FunFam" id="1.10.860.10:FF:000001">
    <property type="entry name" value="Replicative DNA helicase"/>
    <property type="match status" value="1"/>
</dbReference>
<dbReference type="NCBIfam" id="TIGR01445">
    <property type="entry name" value="intein_Nterm"/>
    <property type="match status" value="1"/>
</dbReference>
<evidence type="ECO:0000259" key="18">
    <source>
        <dbReference type="PROSITE" id="PS50819"/>
    </source>
</evidence>
<dbReference type="CDD" id="cd00081">
    <property type="entry name" value="Hint"/>
    <property type="match status" value="2"/>
</dbReference>
<evidence type="ECO:0000256" key="5">
    <source>
        <dbReference type="ARBA" id="ARBA00022741"/>
    </source>
</evidence>
<dbReference type="NCBIfam" id="TIGR00665">
    <property type="entry name" value="DnaB"/>
    <property type="match status" value="1"/>
</dbReference>
<keyword evidence="6 17" id="KW-0378">Hydrolase</keyword>
<dbReference type="SUPFAM" id="SSF47413">
    <property type="entry name" value="lambda repressor-like DNA-binding domains"/>
    <property type="match status" value="1"/>
</dbReference>
<dbReference type="SUPFAM" id="SSF55608">
    <property type="entry name" value="Homing endonucleases"/>
    <property type="match status" value="1"/>
</dbReference>
<feature type="domain" description="DOD-type homing endonuclease" evidence="18">
    <location>
        <begin position="477"/>
        <end position="557"/>
    </location>
</feature>
<keyword evidence="10" id="KW-0651">Protein splicing</keyword>
<evidence type="ECO:0000313" key="22">
    <source>
        <dbReference type="Proteomes" id="UP000217771"/>
    </source>
</evidence>
<comment type="function">
    <text evidence="13 17">The main replicative DNA helicase, it participates in initiation and elongation during chromosome replication. Travels ahead of the DNA replisome, separating dsDNA into templates for DNA synthesis. A processive ATP-dependent 5'-3' DNA helicase it has DNA-dependent ATPase activity.</text>
</comment>
<dbReference type="GO" id="GO:0005829">
    <property type="term" value="C:cytosol"/>
    <property type="evidence" value="ECO:0007669"/>
    <property type="project" value="TreeGrafter"/>
</dbReference>
<evidence type="ECO:0000256" key="12">
    <source>
        <dbReference type="ARBA" id="ARBA00023235"/>
    </source>
</evidence>
<feature type="domain" description="HTH cro/C1-type" evidence="19">
    <location>
        <begin position="410"/>
        <end position="464"/>
    </location>
</feature>
<dbReference type="CDD" id="cd00984">
    <property type="entry name" value="DnaB_C"/>
    <property type="match status" value="1"/>
</dbReference>
<dbReference type="GO" id="GO:0005524">
    <property type="term" value="F:ATP binding"/>
    <property type="evidence" value="ECO:0007669"/>
    <property type="project" value="UniProtKB-UniRule"/>
</dbReference>
<dbReference type="RefSeq" id="WP_095621715.1">
    <property type="nucleotide sequence ID" value="NZ_NSKB01000005.1"/>
</dbReference>
<dbReference type="InterPro" id="IPR007694">
    <property type="entry name" value="DNA_helicase_DnaB-like_C"/>
</dbReference>
<dbReference type="Pfam" id="PF00772">
    <property type="entry name" value="DnaB"/>
    <property type="match status" value="1"/>
</dbReference>
<dbReference type="InterPro" id="IPR036185">
    <property type="entry name" value="DNA_heli_DnaB-like_N_sf"/>
</dbReference>
<evidence type="ECO:0000313" key="21">
    <source>
        <dbReference type="EMBL" id="PAU76247.1"/>
    </source>
</evidence>
<dbReference type="Gene3D" id="2.170.16.10">
    <property type="entry name" value="Hedgehog/Intein (Hint) domain"/>
    <property type="match status" value="2"/>
</dbReference>
<dbReference type="PROSITE" id="PS50819">
    <property type="entry name" value="INTEIN_ENDONUCLEASE"/>
    <property type="match status" value="1"/>
</dbReference>
<dbReference type="EC" id="5.6.2.3" evidence="16 17"/>
<dbReference type="Gene3D" id="3.10.28.10">
    <property type="entry name" value="Homing endonucleases"/>
    <property type="match status" value="1"/>
</dbReference>
<dbReference type="GO" id="GO:0016887">
    <property type="term" value="F:ATP hydrolysis activity"/>
    <property type="evidence" value="ECO:0007669"/>
    <property type="project" value="RHEA"/>
</dbReference>
<evidence type="ECO:0000256" key="8">
    <source>
        <dbReference type="ARBA" id="ARBA00022813"/>
    </source>
</evidence>
<dbReference type="Gene3D" id="3.40.50.300">
    <property type="entry name" value="P-loop containing nucleotide triphosphate hydrolases"/>
    <property type="match status" value="2"/>
</dbReference>
<evidence type="ECO:0000259" key="20">
    <source>
        <dbReference type="PROSITE" id="PS51199"/>
    </source>
</evidence>
<evidence type="ECO:0000256" key="6">
    <source>
        <dbReference type="ARBA" id="ARBA00022801"/>
    </source>
</evidence>
<dbReference type="SUPFAM" id="SSF52540">
    <property type="entry name" value="P-loop containing nucleoside triphosphate hydrolases"/>
    <property type="match status" value="2"/>
</dbReference>
<dbReference type="InterPro" id="IPR010982">
    <property type="entry name" value="Lambda_DNA-bd_dom_sf"/>
</dbReference>
<keyword evidence="22" id="KW-1185">Reference proteome</keyword>
<dbReference type="InterPro" id="IPR036844">
    <property type="entry name" value="Hint_dom_sf"/>
</dbReference>
<dbReference type="InterPro" id="IPR001387">
    <property type="entry name" value="Cro/C1-type_HTH"/>
</dbReference>
<dbReference type="NCBIfam" id="TIGR01443">
    <property type="entry name" value="intein_Cterm"/>
    <property type="match status" value="1"/>
</dbReference>
<dbReference type="PROSITE" id="PS51199">
    <property type="entry name" value="SF4_HELICASE"/>
    <property type="match status" value="2"/>
</dbReference>
<dbReference type="OrthoDB" id="9773982at2"/>
<evidence type="ECO:0000256" key="11">
    <source>
        <dbReference type="ARBA" id="ARBA00023125"/>
    </source>
</evidence>
<comment type="function">
    <text evidence="14">The intein is an endonuclease.</text>
</comment>
<dbReference type="PROSITE" id="PS50817">
    <property type="entry name" value="INTEIN_N_TER"/>
    <property type="match status" value="1"/>
</dbReference>
<evidence type="ECO:0000256" key="13">
    <source>
        <dbReference type="ARBA" id="ARBA00044932"/>
    </source>
</evidence>
<protein>
    <recommendedName>
        <fullName evidence="16 17">Replicative DNA helicase</fullName>
        <ecNumber evidence="16 17">5.6.2.3</ecNumber>
    </recommendedName>
</protein>
<dbReference type="InterPro" id="IPR004860">
    <property type="entry name" value="LAGLIDADG_dom"/>
</dbReference>
<dbReference type="InterPro" id="IPR004042">
    <property type="entry name" value="Intein_endonuc_central"/>
</dbReference>
<dbReference type="SUPFAM" id="SSF48024">
    <property type="entry name" value="N-terminal domain of DnaB helicase"/>
    <property type="match status" value="1"/>
</dbReference>
<keyword evidence="8" id="KW-0068">Autocatalytic cleavage</keyword>
<dbReference type="InterPro" id="IPR030934">
    <property type="entry name" value="Intein_C"/>
</dbReference>
<dbReference type="InterPro" id="IPR007692">
    <property type="entry name" value="DNA_helicase_DnaB"/>
</dbReference>